<proteinExistence type="predicted"/>
<dbReference type="RefSeq" id="WP_165863954.1">
    <property type="nucleotide sequence ID" value="NZ_AP025739.1"/>
</dbReference>
<protein>
    <submittedName>
        <fullName evidence="1">Uncharacterized protein</fullName>
    </submittedName>
</protein>
<dbReference type="KEGG" id="ccot:CCAX7_64860"/>
<sequence length="53" mass="5575">MPKSVQEYIVGLTEKAAQDLIAAGQGAPEGSRAWSPLDKGRTMVDQVAECAAE</sequence>
<evidence type="ECO:0000313" key="2">
    <source>
        <dbReference type="Proteomes" id="UP000287394"/>
    </source>
</evidence>
<accession>A0A402CQX8</accession>
<dbReference type="Proteomes" id="UP000287394">
    <property type="component" value="Chromosome"/>
</dbReference>
<dbReference type="AlphaFoldDB" id="A0A402CQX8"/>
<organism evidence="1 2">
    <name type="scientific">Capsulimonas corticalis</name>
    <dbReference type="NCBI Taxonomy" id="2219043"/>
    <lineage>
        <taxon>Bacteria</taxon>
        <taxon>Bacillati</taxon>
        <taxon>Armatimonadota</taxon>
        <taxon>Armatimonadia</taxon>
        <taxon>Capsulimonadales</taxon>
        <taxon>Capsulimonadaceae</taxon>
        <taxon>Capsulimonas</taxon>
    </lineage>
</organism>
<reference evidence="1 2" key="1">
    <citation type="journal article" date="2019" name="Int. J. Syst. Evol. Microbiol.">
        <title>Capsulimonas corticalis gen. nov., sp. nov., an aerobic capsulated bacterium, of a novel bacterial order, Capsulimonadales ord. nov., of the class Armatimonadia of the phylum Armatimonadetes.</title>
        <authorList>
            <person name="Li J."/>
            <person name="Kudo C."/>
            <person name="Tonouchi A."/>
        </authorList>
    </citation>
    <scope>NUCLEOTIDE SEQUENCE [LARGE SCALE GENOMIC DNA]</scope>
    <source>
        <strain evidence="1 2">AX-7</strain>
    </source>
</reference>
<gene>
    <name evidence="1" type="ORF">CCAX7_64860</name>
</gene>
<name>A0A402CQX8_9BACT</name>
<keyword evidence="2" id="KW-1185">Reference proteome</keyword>
<evidence type="ECO:0000313" key="1">
    <source>
        <dbReference type="EMBL" id="BDI34435.1"/>
    </source>
</evidence>
<dbReference type="EMBL" id="AP025739">
    <property type="protein sequence ID" value="BDI34435.1"/>
    <property type="molecule type" value="Genomic_DNA"/>
</dbReference>